<comment type="similarity">
    <text evidence="5">Belongs to the CFAP263 family.</text>
</comment>
<feature type="domain" description="CCDC113/CCDC96 coiled-coil" evidence="8">
    <location>
        <begin position="179"/>
        <end position="352"/>
    </location>
</feature>
<comment type="subcellular location">
    <subcellularLocation>
        <location evidence="1">Cell projection</location>
        <location evidence="1">Cilium</location>
    </subcellularLocation>
</comment>
<dbReference type="Proteomes" id="UP001165740">
    <property type="component" value="Chromosome 5"/>
</dbReference>
<protein>
    <recommendedName>
        <fullName evidence="6">Cilia- and flagella-associated protein 263</fullName>
    </recommendedName>
</protein>
<evidence type="ECO:0000256" key="2">
    <source>
        <dbReference type="ARBA" id="ARBA00022794"/>
    </source>
</evidence>
<proteinExistence type="inferred from homology"/>
<evidence type="ECO:0000259" key="8">
    <source>
        <dbReference type="Pfam" id="PF13870"/>
    </source>
</evidence>
<evidence type="ECO:0000256" key="3">
    <source>
        <dbReference type="ARBA" id="ARBA00023054"/>
    </source>
</evidence>
<organism evidence="9 10">
    <name type="scientific">Biomphalaria glabrata</name>
    <name type="common">Bloodfluke planorb</name>
    <name type="synonym">Freshwater snail</name>
    <dbReference type="NCBI Taxonomy" id="6526"/>
    <lineage>
        <taxon>Eukaryota</taxon>
        <taxon>Metazoa</taxon>
        <taxon>Spiralia</taxon>
        <taxon>Lophotrochozoa</taxon>
        <taxon>Mollusca</taxon>
        <taxon>Gastropoda</taxon>
        <taxon>Heterobranchia</taxon>
        <taxon>Euthyneura</taxon>
        <taxon>Panpulmonata</taxon>
        <taxon>Hygrophila</taxon>
        <taxon>Lymnaeoidea</taxon>
        <taxon>Planorbidae</taxon>
        <taxon>Biomphalaria</taxon>
    </lineage>
</organism>
<evidence type="ECO:0000256" key="7">
    <source>
        <dbReference type="SAM" id="Coils"/>
    </source>
</evidence>
<sequence length="377" mass="44450">METSDSQSVYSEVVEDPLHDLGNDELLKLLEETLRGNEVLITETQMFEKFLQRVDPRDGPLSSISGSITQRSDKTLSRLRSRARSSAMDKSLKLTAEQKCDIAQREIEELRDEINLLKDNSEKVLDTLKAIMEESDMRLSEMKKDSYEFERDIVKGSINYRTHKVVAEKCIRYFEDKLRTRDALIEKLRLKNAQLKVQKKKLMMQLRQKEEMGEVLNEVDFNQLKIENQQYLEKIDERNQDLLRLKLMAGNTLQVLNSYKKKLLTLTKESERLKSEITSRQDMDSRIQAETAIAEAERTKAEQMNKKLRKQLNNFKVPSVMDYVIEKSNMYDLQKKLKSWERKVDIAEMALKTHRKTWEQMQLKNPINNNWRSMMEV</sequence>
<dbReference type="Pfam" id="PF13870">
    <property type="entry name" value="CCDC113_CCDC96_CC"/>
    <property type="match status" value="1"/>
</dbReference>
<dbReference type="InterPro" id="IPR051885">
    <property type="entry name" value="CC_CF"/>
</dbReference>
<evidence type="ECO:0000313" key="10">
    <source>
        <dbReference type="RefSeq" id="XP_055886467.1"/>
    </source>
</evidence>
<evidence type="ECO:0000256" key="4">
    <source>
        <dbReference type="ARBA" id="ARBA00023273"/>
    </source>
</evidence>
<evidence type="ECO:0000256" key="6">
    <source>
        <dbReference type="ARBA" id="ARBA00044798"/>
    </source>
</evidence>
<gene>
    <name evidence="10" type="primary">LOC106055509</name>
</gene>
<dbReference type="OMA" id="TCQQHRA"/>
<evidence type="ECO:0000256" key="5">
    <source>
        <dbReference type="ARBA" id="ARBA00044506"/>
    </source>
</evidence>
<dbReference type="GO" id="GO:0005930">
    <property type="term" value="C:axoneme"/>
    <property type="evidence" value="ECO:0007669"/>
    <property type="project" value="TreeGrafter"/>
</dbReference>
<dbReference type="OrthoDB" id="10259713at2759"/>
<keyword evidence="9" id="KW-1185">Reference proteome</keyword>
<dbReference type="GO" id="GO:0036064">
    <property type="term" value="C:ciliary basal body"/>
    <property type="evidence" value="ECO:0007669"/>
    <property type="project" value="TreeGrafter"/>
</dbReference>
<dbReference type="PANTHER" id="PTHR15654">
    <property type="entry name" value="COILED-COIL DOMAIN-CONTAINING PROTEIN 113-RELATED"/>
    <property type="match status" value="1"/>
</dbReference>
<dbReference type="RefSeq" id="XP_055886467.1">
    <property type="nucleotide sequence ID" value="XM_056030492.1"/>
</dbReference>
<feature type="coiled-coil region" evidence="7">
    <location>
        <begin position="185"/>
        <end position="357"/>
    </location>
</feature>
<keyword evidence="3 7" id="KW-0175">Coiled coil</keyword>
<evidence type="ECO:0000313" key="9">
    <source>
        <dbReference type="Proteomes" id="UP001165740"/>
    </source>
</evidence>
<dbReference type="InterPro" id="IPR025254">
    <property type="entry name" value="CCDC113/CCDC96_CC"/>
</dbReference>
<accession>A0A9W3AGQ6</accession>
<keyword evidence="4" id="KW-0966">Cell projection</keyword>
<dbReference type="GO" id="GO:0060271">
    <property type="term" value="P:cilium assembly"/>
    <property type="evidence" value="ECO:0007669"/>
    <property type="project" value="TreeGrafter"/>
</dbReference>
<evidence type="ECO:0000256" key="1">
    <source>
        <dbReference type="ARBA" id="ARBA00004138"/>
    </source>
</evidence>
<reference evidence="10" key="1">
    <citation type="submission" date="2025-08" db="UniProtKB">
        <authorList>
            <consortium name="RefSeq"/>
        </authorList>
    </citation>
    <scope>IDENTIFICATION</scope>
</reference>
<feature type="coiled-coil region" evidence="7">
    <location>
        <begin position="93"/>
        <end position="145"/>
    </location>
</feature>
<dbReference type="PANTHER" id="PTHR15654:SF2">
    <property type="entry name" value="COILED-COIL DOMAIN-CONTAINING PROTEIN 113"/>
    <property type="match status" value="1"/>
</dbReference>
<dbReference type="AlphaFoldDB" id="A0A9W3AGQ6"/>
<dbReference type="GeneID" id="106055509"/>
<keyword evidence="2" id="KW-0970">Cilium biogenesis/degradation</keyword>
<name>A0A9W3AGQ6_BIOGL</name>